<evidence type="ECO:0000256" key="9">
    <source>
        <dbReference type="PROSITE-ProRule" id="PRU10141"/>
    </source>
</evidence>
<dbReference type="InterPro" id="IPR008271">
    <property type="entry name" value="Ser/Thr_kinase_AS"/>
</dbReference>
<evidence type="ECO:0000256" key="1">
    <source>
        <dbReference type="ARBA" id="ARBA00000900"/>
    </source>
</evidence>
<proteinExistence type="predicted"/>
<dbReference type="InterPro" id="IPR051348">
    <property type="entry name" value="U-box_ubiquitin_ligases"/>
</dbReference>
<dbReference type="CDD" id="cd01989">
    <property type="entry name" value="USP_STK_Ubox_N"/>
    <property type="match status" value="1"/>
</dbReference>
<feature type="region of interest" description="Disordered" evidence="11">
    <location>
        <begin position="181"/>
        <end position="217"/>
    </location>
</feature>
<evidence type="ECO:0000256" key="11">
    <source>
        <dbReference type="SAM" id="MobiDB-lite"/>
    </source>
</evidence>
<comment type="catalytic activity">
    <reaction evidence="1">
        <text>S-ubiquitinyl-[E2 ubiquitin-conjugating enzyme]-L-cysteine + [acceptor protein]-L-lysine = [E2 ubiquitin-conjugating enzyme]-L-cysteine + N(6)-ubiquitinyl-[acceptor protein]-L-lysine.</text>
        <dbReference type="EC" id="2.3.2.27"/>
    </reaction>
</comment>
<keyword evidence="8 9" id="KW-0067">ATP-binding</keyword>
<dbReference type="InterPro" id="IPR000719">
    <property type="entry name" value="Prot_kinase_dom"/>
</dbReference>
<feature type="binding site" evidence="9">
    <location>
        <position position="924"/>
    </location>
    <ligand>
        <name>ATP</name>
        <dbReference type="ChEBI" id="CHEBI:30616"/>
    </ligand>
</feature>
<keyword evidence="7" id="KW-0833">Ubl conjugation pathway</keyword>
<keyword evidence="5 9" id="KW-0547">Nucleotide-binding</keyword>
<keyword evidence="10" id="KW-0175">Coiled coil</keyword>
<evidence type="ECO:0000256" key="8">
    <source>
        <dbReference type="ARBA" id="ARBA00022840"/>
    </source>
</evidence>
<dbReference type="EMBL" id="JACBKZ010000003">
    <property type="protein sequence ID" value="KAF5954722.1"/>
    <property type="molecule type" value="Genomic_DNA"/>
</dbReference>
<sequence length="968" mass="109751">MAVVSPMLDVMPQQTNPTRNPQIEIPRMMATRHEIGEEPPVQVAVQDKMYVAVGKELKENKSTVLWALHNSGGRKICLLHVHEPGQWIPLMGTKFPVSQLEEHQVKAYRETEKQDMNKLLREYSMICERAGVSTDVVHTTKDSIDKGIVELISQHSIKMLVMGAAGDKHYSRLERIRTEVASPTLQANPNNETGQPSSLRSRSVTEGLTSSGPDYRRARSDIHGMRISTFSSDITEGLTPHRSSNTLGSFNDWEEISRSCPPLNSLTSSCSSPVVMANDSDLTSPARADPGSESHAMLPKEDHHRHSSPPSVLEGVMDCELYDQLEQAMVEAAISRQEAFEESKRRRKAEKDAIDAIRRAKTSESLHADEMRKRKEYEEALARGREELENMKRHVDEVMEELRIAQEHKSSLENQIASSNQMILELEQKMFSAVELLQKYKKERDDLQVERDEALEVSELRKKQAEEASNALTPQFFSEFSFSEIEEATCNFDQSLKIGEGGYGSIYKGLLRHTQVAIKMLKSNSSQGPSEFQQEVNILSKLRHPNLVTLIGACPESCILVYEYYPNGSLEDRLLCKNNTPPLTWQTRIRIAEELCSVLVFLHSCKHHSIVHGDLKPANILIDANHVSKLGDFGICRVLTRDESSSSNTTLCHRTNPKGTLGYMDPEILSSGELTPKSDVYSFGIILLQLLTGKSAVWIAREVRYSTAGDWPVVQAIQLAHLAMRCCEIDRRNRPDLASEVWRVLEPMKASCGSPHRSGCEYKLAKTSESLHADEMRKRKEYEEALARGREELENMKRHVDEVMEELRIAQEHKSSLENQIASSNQMILELEQKMFSAVELLQKYKKERDDLQVEHDEALEVSELRKKQAEEASNALTPQFFFEFSFSEIEEATCNFDQSLKIGEGGYGSIYKGLLRHTQVAIKMLKSNSSQGPSEFQQEFQLAFLSSIYWDSRNHARSTCRSRWLYL</sequence>
<feature type="region of interest" description="Disordered" evidence="11">
    <location>
        <begin position="277"/>
        <end position="312"/>
    </location>
</feature>
<reference evidence="14" key="1">
    <citation type="journal article" date="2020" name="Nat. Commun.">
        <title>Genome assembly of wild tea tree DASZ reveals pedigree and selection history of tea varieties.</title>
        <authorList>
            <person name="Zhang W."/>
            <person name="Zhang Y."/>
            <person name="Qiu H."/>
            <person name="Guo Y."/>
            <person name="Wan H."/>
            <person name="Zhang X."/>
            <person name="Scossa F."/>
            <person name="Alseekh S."/>
            <person name="Zhang Q."/>
            <person name="Wang P."/>
            <person name="Xu L."/>
            <person name="Schmidt M.H."/>
            <person name="Jia X."/>
            <person name="Li D."/>
            <person name="Zhu A."/>
            <person name="Guo F."/>
            <person name="Chen W."/>
            <person name="Ni D."/>
            <person name="Usadel B."/>
            <person name="Fernie A.R."/>
            <person name="Wen W."/>
        </authorList>
    </citation>
    <scope>NUCLEOTIDE SEQUENCE [LARGE SCALE GENOMIC DNA]</scope>
    <source>
        <strain evidence="14">cv. G240</strain>
    </source>
</reference>
<evidence type="ECO:0000256" key="3">
    <source>
        <dbReference type="ARBA" id="ARBA00022527"/>
    </source>
</evidence>
<dbReference type="EC" id="2.3.2.27" evidence="2"/>
<dbReference type="PANTHER" id="PTHR45647">
    <property type="entry name" value="OS02G0152300 PROTEIN"/>
    <property type="match status" value="1"/>
</dbReference>
<dbReference type="GO" id="GO:0004674">
    <property type="term" value="F:protein serine/threonine kinase activity"/>
    <property type="evidence" value="ECO:0007669"/>
    <property type="project" value="UniProtKB-KW"/>
</dbReference>
<evidence type="ECO:0000256" key="7">
    <source>
        <dbReference type="ARBA" id="ARBA00022786"/>
    </source>
</evidence>
<protein>
    <recommendedName>
        <fullName evidence="2">RING-type E3 ubiquitin transferase</fullName>
        <ecNumber evidence="2">2.3.2.27</ecNumber>
    </recommendedName>
</protein>
<dbReference type="Proteomes" id="UP000593564">
    <property type="component" value="Unassembled WGS sequence"/>
</dbReference>
<keyword evidence="6" id="KW-0418">Kinase</keyword>
<dbReference type="Pfam" id="PF00069">
    <property type="entry name" value="Pkinase"/>
    <property type="match status" value="1"/>
</dbReference>
<feature type="domain" description="Protein kinase" evidence="12">
    <location>
        <begin position="492"/>
        <end position="749"/>
    </location>
</feature>
<dbReference type="GO" id="GO:0061630">
    <property type="term" value="F:ubiquitin protein ligase activity"/>
    <property type="evidence" value="ECO:0007669"/>
    <property type="project" value="UniProtKB-EC"/>
</dbReference>
<evidence type="ECO:0000256" key="4">
    <source>
        <dbReference type="ARBA" id="ARBA00022679"/>
    </source>
</evidence>
<evidence type="ECO:0000256" key="10">
    <source>
        <dbReference type="SAM" id="Coils"/>
    </source>
</evidence>
<dbReference type="PROSITE" id="PS00107">
    <property type="entry name" value="PROTEIN_KINASE_ATP"/>
    <property type="match status" value="2"/>
</dbReference>
<feature type="coiled-coil region" evidence="10">
    <location>
        <begin position="772"/>
        <end position="862"/>
    </location>
</feature>
<organism evidence="13 14">
    <name type="scientific">Camellia sinensis</name>
    <name type="common">Tea plant</name>
    <name type="synonym">Thea sinensis</name>
    <dbReference type="NCBI Taxonomy" id="4442"/>
    <lineage>
        <taxon>Eukaryota</taxon>
        <taxon>Viridiplantae</taxon>
        <taxon>Streptophyta</taxon>
        <taxon>Embryophyta</taxon>
        <taxon>Tracheophyta</taxon>
        <taxon>Spermatophyta</taxon>
        <taxon>Magnoliopsida</taxon>
        <taxon>eudicotyledons</taxon>
        <taxon>Gunneridae</taxon>
        <taxon>Pentapetalae</taxon>
        <taxon>asterids</taxon>
        <taxon>Ericales</taxon>
        <taxon>Theaceae</taxon>
        <taxon>Camellia</taxon>
    </lineage>
</organism>
<evidence type="ECO:0000256" key="2">
    <source>
        <dbReference type="ARBA" id="ARBA00012483"/>
    </source>
</evidence>
<dbReference type="SMART" id="SM00220">
    <property type="entry name" value="S_TKc"/>
    <property type="match status" value="1"/>
</dbReference>
<dbReference type="SUPFAM" id="SSF56112">
    <property type="entry name" value="Protein kinase-like (PK-like)"/>
    <property type="match status" value="2"/>
</dbReference>
<evidence type="ECO:0000256" key="5">
    <source>
        <dbReference type="ARBA" id="ARBA00022741"/>
    </source>
</evidence>
<dbReference type="AlphaFoldDB" id="A0A7J7HPB8"/>
<feature type="coiled-coil region" evidence="10">
    <location>
        <begin position="367"/>
        <end position="457"/>
    </location>
</feature>
<dbReference type="FunFam" id="3.30.200.20:FF:000039">
    <property type="entry name" value="receptor-like protein kinase FERONIA"/>
    <property type="match status" value="1"/>
</dbReference>
<evidence type="ECO:0000313" key="14">
    <source>
        <dbReference type="Proteomes" id="UP000593564"/>
    </source>
</evidence>
<dbReference type="InterPro" id="IPR014729">
    <property type="entry name" value="Rossmann-like_a/b/a_fold"/>
</dbReference>
<keyword evidence="3" id="KW-0723">Serine/threonine-protein kinase</keyword>
<dbReference type="SUPFAM" id="SSF52402">
    <property type="entry name" value="Adenine nucleotide alpha hydrolases-like"/>
    <property type="match status" value="1"/>
</dbReference>
<name>A0A7J7HPB8_CAMSI</name>
<keyword evidence="14" id="KW-1185">Reference proteome</keyword>
<evidence type="ECO:0000256" key="6">
    <source>
        <dbReference type="ARBA" id="ARBA00022777"/>
    </source>
</evidence>
<feature type="compositionally biased region" description="Polar residues" evidence="11">
    <location>
        <begin position="181"/>
        <end position="212"/>
    </location>
</feature>
<dbReference type="InterPro" id="IPR017441">
    <property type="entry name" value="Protein_kinase_ATP_BS"/>
</dbReference>
<dbReference type="PROSITE" id="PS00108">
    <property type="entry name" value="PROTEIN_KINASE_ST"/>
    <property type="match status" value="1"/>
</dbReference>
<dbReference type="PROSITE" id="PS50011">
    <property type="entry name" value="PROTEIN_KINASE_DOM"/>
    <property type="match status" value="1"/>
</dbReference>
<dbReference type="PANTHER" id="PTHR45647:SF100">
    <property type="entry name" value="U-BOX DOMAIN-CONTAINING PROTEIN 33"/>
    <property type="match status" value="1"/>
</dbReference>
<dbReference type="InterPro" id="IPR011009">
    <property type="entry name" value="Kinase-like_dom_sf"/>
</dbReference>
<dbReference type="Gene3D" id="3.30.200.20">
    <property type="entry name" value="Phosphorylase Kinase, domain 1"/>
    <property type="match status" value="2"/>
</dbReference>
<keyword evidence="4" id="KW-0808">Transferase</keyword>
<feature type="binding site" evidence="9">
    <location>
        <position position="519"/>
    </location>
    <ligand>
        <name>ATP</name>
        <dbReference type="ChEBI" id="CHEBI:30616"/>
    </ligand>
</feature>
<dbReference type="Gene3D" id="3.40.50.620">
    <property type="entry name" value="HUPs"/>
    <property type="match status" value="1"/>
</dbReference>
<accession>A0A7J7HPB8</accession>
<dbReference type="GO" id="GO:0005524">
    <property type="term" value="F:ATP binding"/>
    <property type="evidence" value="ECO:0007669"/>
    <property type="project" value="UniProtKB-UniRule"/>
</dbReference>
<evidence type="ECO:0000259" key="12">
    <source>
        <dbReference type="PROSITE" id="PS50011"/>
    </source>
</evidence>
<gene>
    <name evidence="13" type="ORF">HYC85_007578</name>
</gene>
<evidence type="ECO:0000313" key="13">
    <source>
        <dbReference type="EMBL" id="KAF5954722.1"/>
    </source>
</evidence>
<dbReference type="Gene3D" id="1.10.510.10">
    <property type="entry name" value="Transferase(Phosphotransferase) domain 1"/>
    <property type="match status" value="1"/>
</dbReference>
<comment type="caution">
    <text evidence="13">The sequence shown here is derived from an EMBL/GenBank/DDBJ whole genome shotgun (WGS) entry which is preliminary data.</text>
</comment>
<reference evidence="13 14" key="2">
    <citation type="submission" date="2020-07" db="EMBL/GenBank/DDBJ databases">
        <title>Genome assembly of wild tea tree DASZ reveals pedigree and selection history of tea varieties.</title>
        <authorList>
            <person name="Zhang W."/>
        </authorList>
    </citation>
    <scope>NUCLEOTIDE SEQUENCE [LARGE SCALE GENOMIC DNA]</scope>
    <source>
        <strain evidence="14">cv. G240</strain>
        <tissue evidence="13">Leaf</tissue>
    </source>
</reference>